<organism evidence="2">
    <name type="scientific">marine sediment metagenome</name>
    <dbReference type="NCBI Taxonomy" id="412755"/>
    <lineage>
        <taxon>unclassified sequences</taxon>
        <taxon>metagenomes</taxon>
        <taxon>ecological metagenomes</taxon>
    </lineage>
</organism>
<proteinExistence type="predicted"/>
<accession>X1TPV5</accession>
<dbReference type="GO" id="GO:0017168">
    <property type="term" value="F:5-oxoprolinase (ATP-hydrolyzing) activity"/>
    <property type="evidence" value="ECO:0007669"/>
    <property type="project" value="TreeGrafter"/>
</dbReference>
<dbReference type="GO" id="GO:0006749">
    <property type="term" value="P:glutathione metabolic process"/>
    <property type="evidence" value="ECO:0007669"/>
    <property type="project" value="TreeGrafter"/>
</dbReference>
<evidence type="ECO:0000313" key="2">
    <source>
        <dbReference type="EMBL" id="GAI82054.1"/>
    </source>
</evidence>
<dbReference type="InterPro" id="IPR003692">
    <property type="entry name" value="Hydantoinase_B"/>
</dbReference>
<feature type="domain" description="Hydantoinase B/oxoprolinase" evidence="1">
    <location>
        <begin position="13"/>
        <end position="114"/>
    </location>
</feature>
<evidence type="ECO:0000259" key="1">
    <source>
        <dbReference type="Pfam" id="PF02538"/>
    </source>
</evidence>
<comment type="caution">
    <text evidence="2">The sequence shown here is derived from an EMBL/GenBank/DDBJ whole genome shotgun (WGS) entry which is preliminary data.</text>
</comment>
<feature type="non-terminal residue" evidence="2">
    <location>
        <position position="114"/>
    </location>
</feature>
<dbReference type="Pfam" id="PF02538">
    <property type="entry name" value="Hydantoinase_B"/>
    <property type="match status" value="1"/>
</dbReference>
<dbReference type="PANTHER" id="PTHR11365">
    <property type="entry name" value="5-OXOPROLINASE RELATED"/>
    <property type="match status" value="1"/>
</dbReference>
<name>X1TPV5_9ZZZZ</name>
<sequence>MSRAKLMGKKRLDPVTVEVIRNYCVSTAREMRNVIIRTSFNPLIYEVRDFAVGIYNRKAELVAQDPGIPLFIGSLDSFIKAVVEHLGEKNIHEGDVIISNYPFFTGSHQNDVTV</sequence>
<dbReference type="GO" id="GO:0005829">
    <property type="term" value="C:cytosol"/>
    <property type="evidence" value="ECO:0007669"/>
    <property type="project" value="TreeGrafter"/>
</dbReference>
<gene>
    <name evidence="2" type="ORF">S12H4_24842</name>
</gene>
<dbReference type="EMBL" id="BARW01013638">
    <property type="protein sequence ID" value="GAI82054.1"/>
    <property type="molecule type" value="Genomic_DNA"/>
</dbReference>
<reference evidence="2" key="1">
    <citation type="journal article" date="2014" name="Front. Microbiol.">
        <title>High frequency of phylogenetically diverse reductive dehalogenase-homologous genes in deep subseafloor sedimentary metagenomes.</title>
        <authorList>
            <person name="Kawai M."/>
            <person name="Futagami T."/>
            <person name="Toyoda A."/>
            <person name="Takaki Y."/>
            <person name="Nishi S."/>
            <person name="Hori S."/>
            <person name="Arai W."/>
            <person name="Tsubouchi T."/>
            <person name="Morono Y."/>
            <person name="Uchiyama I."/>
            <person name="Ito T."/>
            <person name="Fujiyama A."/>
            <person name="Inagaki F."/>
            <person name="Takami H."/>
        </authorList>
    </citation>
    <scope>NUCLEOTIDE SEQUENCE</scope>
    <source>
        <strain evidence="2">Expedition CK06-06</strain>
    </source>
</reference>
<dbReference type="AlphaFoldDB" id="X1TPV5"/>
<dbReference type="PANTHER" id="PTHR11365:SF23">
    <property type="entry name" value="HYPOTHETICAL 5-OXOPROLINASE (EUROFUNG)-RELATED"/>
    <property type="match status" value="1"/>
</dbReference>
<protein>
    <recommendedName>
        <fullName evidence="1">Hydantoinase B/oxoprolinase domain-containing protein</fullName>
    </recommendedName>
</protein>
<dbReference type="InterPro" id="IPR045079">
    <property type="entry name" value="Oxoprolinase-like"/>
</dbReference>